<feature type="compositionally biased region" description="Basic and acidic residues" evidence="1">
    <location>
        <begin position="32"/>
        <end position="58"/>
    </location>
</feature>
<accession>A0ABP7K7B8</accession>
<gene>
    <name evidence="2" type="ORF">GCM10022381_09420</name>
</gene>
<proteinExistence type="predicted"/>
<evidence type="ECO:0008006" key="4">
    <source>
        <dbReference type="Google" id="ProtNLM"/>
    </source>
</evidence>
<keyword evidence="3" id="KW-1185">Reference proteome</keyword>
<evidence type="ECO:0000313" key="2">
    <source>
        <dbReference type="EMBL" id="GAA3868136.1"/>
    </source>
</evidence>
<evidence type="ECO:0000313" key="3">
    <source>
        <dbReference type="Proteomes" id="UP001501803"/>
    </source>
</evidence>
<reference evidence="3" key="1">
    <citation type="journal article" date="2019" name="Int. J. Syst. Evol. Microbiol.">
        <title>The Global Catalogue of Microorganisms (GCM) 10K type strain sequencing project: providing services to taxonomists for standard genome sequencing and annotation.</title>
        <authorList>
            <consortium name="The Broad Institute Genomics Platform"/>
            <consortium name="The Broad Institute Genome Sequencing Center for Infectious Disease"/>
            <person name="Wu L."/>
            <person name="Ma J."/>
        </authorList>
    </citation>
    <scope>NUCLEOTIDE SEQUENCE [LARGE SCALE GENOMIC DNA]</scope>
    <source>
        <strain evidence="3">JCM 17021</strain>
    </source>
</reference>
<organism evidence="2 3">
    <name type="scientific">Leifsonia kafniensis</name>
    <dbReference type="NCBI Taxonomy" id="475957"/>
    <lineage>
        <taxon>Bacteria</taxon>
        <taxon>Bacillati</taxon>
        <taxon>Actinomycetota</taxon>
        <taxon>Actinomycetes</taxon>
        <taxon>Micrococcales</taxon>
        <taxon>Microbacteriaceae</taxon>
        <taxon>Leifsonia</taxon>
    </lineage>
</organism>
<feature type="region of interest" description="Disordered" evidence="1">
    <location>
        <begin position="32"/>
        <end position="86"/>
    </location>
</feature>
<protein>
    <recommendedName>
        <fullName evidence="4">Transposase</fullName>
    </recommendedName>
</protein>
<dbReference type="Proteomes" id="UP001501803">
    <property type="component" value="Unassembled WGS sequence"/>
</dbReference>
<comment type="caution">
    <text evidence="2">The sequence shown here is derived from an EMBL/GenBank/DDBJ whole genome shotgun (WGS) entry which is preliminary data.</text>
</comment>
<sequence>MLGAVEAVDLVNEQQRALTELAPTLRCLEHSPKVRDAGEGGGKRFERKVGLLGEKPRDSGFPGPGRPPQHHRYKSLSVDHAPDRRVRRENMVLPDNIVQGARSEPIGQWPRGVVDVEE</sequence>
<evidence type="ECO:0000256" key="1">
    <source>
        <dbReference type="SAM" id="MobiDB-lite"/>
    </source>
</evidence>
<name>A0ABP7K7B8_9MICO</name>
<dbReference type="EMBL" id="BAABCN010000002">
    <property type="protein sequence ID" value="GAA3868136.1"/>
    <property type="molecule type" value="Genomic_DNA"/>
</dbReference>